<dbReference type="STRING" id="684552.SAMN04489719_2237"/>
<dbReference type="GO" id="GO:0003700">
    <property type="term" value="F:DNA-binding transcription factor activity"/>
    <property type="evidence" value="ECO:0007669"/>
    <property type="project" value="TreeGrafter"/>
</dbReference>
<dbReference type="InterPro" id="IPR050109">
    <property type="entry name" value="HTH-type_TetR-like_transc_reg"/>
</dbReference>
<evidence type="ECO:0000313" key="6">
    <source>
        <dbReference type="EMBL" id="SDS40176.1"/>
    </source>
</evidence>
<evidence type="ECO:0000313" key="7">
    <source>
        <dbReference type="Proteomes" id="UP000199649"/>
    </source>
</evidence>
<dbReference type="AlphaFoldDB" id="A0A1H1RX76"/>
<accession>A0A1H1RX76</accession>
<keyword evidence="3" id="KW-0804">Transcription</keyword>
<dbReference type="PROSITE" id="PS01081">
    <property type="entry name" value="HTH_TETR_1"/>
    <property type="match status" value="1"/>
</dbReference>
<dbReference type="SUPFAM" id="SSF48498">
    <property type="entry name" value="Tetracyclin repressor-like, C-terminal domain"/>
    <property type="match status" value="1"/>
</dbReference>
<dbReference type="Gene3D" id="1.10.357.10">
    <property type="entry name" value="Tetracycline Repressor, domain 2"/>
    <property type="match status" value="1"/>
</dbReference>
<proteinExistence type="predicted"/>
<dbReference type="PANTHER" id="PTHR30055:SF234">
    <property type="entry name" value="HTH-TYPE TRANSCRIPTIONAL REGULATOR BETI"/>
    <property type="match status" value="1"/>
</dbReference>
<organism evidence="6 7">
    <name type="scientific">Agrococcus carbonis</name>
    <dbReference type="NCBI Taxonomy" id="684552"/>
    <lineage>
        <taxon>Bacteria</taxon>
        <taxon>Bacillati</taxon>
        <taxon>Actinomycetota</taxon>
        <taxon>Actinomycetes</taxon>
        <taxon>Micrococcales</taxon>
        <taxon>Microbacteriaceae</taxon>
        <taxon>Agrococcus</taxon>
    </lineage>
</organism>
<evidence type="ECO:0000259" key="5">
    <source>
        <dbReference type="PROSITE" id="PS50977"/>
    </source>
</evidence>
<keyword evidence="7" id="KW-1185">Reference proteome</keyword>
<evidence type="ECO:0000256" key="2">
    <source>
        <dbReference type="ARBA" id="ARBA00023125"/>
    </source>
</evidence>
<keyword evidence="2 4" id="KW-0238">DNA-binding</keyword>
<dbReference type="InterPro" id="IPR009057">
    <property type="entry name" value="Homeodomain-like_sf"/>
</dbReference>
<dbReference type="Proteomes" id="UP000199649">
    <property type="component" value="Chromosome I"/>
</dbReference>
<dbReference type="PRINTS" id="PR00455">
    <property type="entry name" value="HTHTETR"/>
</dbReference>
<evidence type="ECO:0000256" key="3">
    <source>
        <dbReference type="ARBA" id="ARBA00023163"/>
    </source>
</evidence>
<protein>
    <submittedName>
        <fullName evidence="6">DNA-binding transcriptional regulator, AcrR family</fullName>
    </submittedName>
</protein>
<dbReference type="Gene3D" id="1.10.10.60">
    <property type="entry name" value="Homeodomain-like"/>
    <property type="match status" value="1"/>
</dbReference>
<feature type="domain" description="HTH tetR-type" evidence="5">
    <location>
        <begin position="11"/>
        <end position="71"/>
    </location>
</feature>
<dbReference type="InterPro" id="IPR036271">
    <property type="entry name" value="Tet_transcr_reg_TetR-rel_C_sf"/>
</dbReference>
<reference evidence="7" key="1">
    <citation type="submission" date="2016-10" db="EMBL/GenBank/DDBJ databases">
        <authorList>
            <person name="Varghese N."/>
            <person name="Submissions S."/>
        </authorList>
    </citation>
    <scope>NUCLEOTIDE SEQUENCE [LARGE SCALE GENOMIC DNA]</scope>
    <source>
        <strain evidence="7">DSM 22965</strain>
    </source>
</reference>
<dbReference type="InterPro" id="IPR023772">
    <property type="entry name" value="DNA-bd_HTH_TetR-type_CS"/>
</dbReference>
<dbReference type="PANTHER" id="PTHR30055">
    <property type="entry name" value="HTH-TYPE TRANSCRIPTIONAL REGULATOR RUTR"/>
    <property type="match status" value="1"/>
</dbReference>
<dbReference type="SUPFAM" id="SSF46689">
    <property type="entry name" value="Homeodomain-like"/>
    <property type="match status" value="1"/>
</dbReference>
<keyword evidence="1" id="KW-0805">Transcription regulation</keyword>
<name>A0A1H1RX76_9MICO</name>
<dbReference type="GO" id="GO:0000976">
    <property type="term" value="F:transcription cis-regulatory region binding"/>
    <property type="evidence" value="ECO:0007669"/>
    <property type="project" value="TreeGrafter"/>
</dbReference>
<dbReference type="Pfam" id="PF00440">
    <property type="entry name" value="TetR_N"/>
    <property type="match status" value="1"/>
</dbReference>
<feature type="DNA-binding region" description="H-T-H motif" evidence="4">
    <location>
        <begin position="34"/>
        <end position="53"/>
    </location>
</feature>
<evidence type="ECO:0000256" key="1">
    <source>
        <dbReference type="ARBA" id="ARBA00023015"/>
    </source>
</evidence>
<dbReference type="InterPro" id="IPR001647">
    <property type="entry name" value="HTH_TetR"/>
</dbReference>
<dbReference type="PROSITE" id="PS50977">
    <property type="entry name" value="HTH_TETR_2"/>
    <property type="match status" value="1"/>
</dbReference>
<gene>
    <name evidence="6" type="ORF">SAMN04489719_2237</name>
</gene>
<dbReference type="RefSeq" id="WP_092667078.1">
    <property type="nucleotide sequence ID" value="NZ_LT629734.1"/>
</dbReference>
<evidence type="ECO:0000256" key="4">
    <source>
        <dbReference type="PROSITE-ProRule" id="PRU00335"/>
    </source>
</evidence>
<dbReference type="EMBL" id="LT629734">
    <property type="protein sequence ID" value="SDS40176.1"/>
    <property type="molecule type" value="Genomic_DNA"/>
</dbReference>
<dbReference type="OrthoDB" id="5112469at2"/>
<sequence length="243" mass="26027">MTAEPRTKRGEQTKAKLLAAAEAIFAEQGYQAASISRITDRAHVAQGTFYLYFSSKLDLFEQLVEDLNRRVRKAMSDGAARGTNRAEAEREGFRGFFAFTAEHPALYRVVREAEYVAPGAMRNHYERIVEGYIEGLTRAKAAGEIGDVDPEVAAWALMGVGEMIGMRYVLWPTGDAGPYGTGATPVPEHVFDEMVAFVQRALGTPAAAPASPGLAVAASATTVAAHPAAAQPVAIATPTKEEP</sequence>